<evidence type="ECO:0000313" key="6">
    <source>
        <dbReference type="Proteomes" id="UP000460949"/>
    </source>
</evidence>
<evidence type="ECO:0000256" key="3">
    <source>
        <dbReference type="ARBA" id="ARBA00022679"/>
    </source>
</evidence>
<sequence length="390" mass="43416">MKEFQTSKAIKRLPDQFFATLIDKLNAYERKGWDTINLGQGNPDQPTPDHIVDSLKEAADNPEFHQYPPFHGYTFFKEAIAEFYKREYDVDLDPETEVAIMPGSKTGLVELSQCFLDPGDVALVPDPGYPDYWSGIEMVGAEMKPMPLLAENDFLPDYEAIDAESWEKARLMFLNYPNNPTGAVADRAFFEETIKEAEKHDVCVIHDFAYGAIGFDGVKPLSFMQVEGAKNTGVEVYTMSKTYNMAGWRVAFAVGNPSVIKAIETIQDHYFCSIFGGLQKASATALLSSQACVEELASTYEYRRDLLLSGLEEAGYHVEPCKGSFFAWLRVPEGYSSQSFADALLEETGLFVAPGIGFGASGEGYVRIGLNNSEETLKEAVVRFKKFAEK</sequence>
<evidence type="ECO:0000256" key="1">
    <source>
        <dbReference type="ARBA" id="ARBA00001933"/>
    </source>
</evidence>
<dbReference type="Pfam" id="PF00155">
    <property type="entry name" value="Aminotran_1_2"/>
    <property type="match status" value="1"/>
</dbReference>
<gene>
    <name evidence="5" type="ORF">GLW04_17630</name>
</gene>
<dbReference type="PANTHER" id="PTHR42832:SF3">
    <property type="entry name" value="L-GLUTAMINE--4-(METHYLSULFANYL)-2-OXOBUTANOATE AMINOTRANSFERASE"/>
    <property type="match status" value="1"/>
</dbReference>
<dbReference type="RefSeq" id="WP_160839666.1">
    <property type="nucleotide sequence ID" value="NZ_WMET01000006.1"/>
</dbReference>
<name>A0A845DVM3_9BACI</name>
<dbReference type="CDD" id="cd00609">
    <property type="entry name" value="AAT_like"/>
    <property type="match status" value="1"/>
</dbReference>
<evidence type="ECO:0000313" key="5">
    <source>
        <dbReference type="EMBL" id="MYL21723.1"/>
    </source>
</evidence>
<keyword evidence="2 5" id="KW-0032">Aminotransferase</keyword>
<dbReference type="GO" id="GO:0030170">
    <property type="term" value="F:pyridoxal phosphate binding"/>
    <property type="evidence" value="ECO:0007669"/>
    <property type="project" value="InterPro"/>
</dbReference>
<comment type="caution">
    <text evidence="5">The sequence shown here is derived from an EMBL/GenBank/DDBJ whole genome shotgun (WGS) entry which is preliminary data.</text>
</comment>
<dbReference type="EMBL" id="WMET01000006">
    <property type="protein sequence ID" value="MYL21723.1"/>
    <property type="molecule type" value="Genomic_DNA"/>
</dbReference>
<dbReference type="InterPro" id="IPR050881">
    <property type="entry name" value="LL-DAP_aminotransferase"/>
</dbReference>
<proteinExistence type="predicted"/>
<dbReference type="SUPFAM" id="SSF53383">
    <property type="entry name" value="PLP-dependent transferases"/>
    <property type="match status" value="1"/>
</dbReference>
<dbReference type="InterPro" id="IPR015424">
    <property type="entry name" value="PyrdxlP-dep_Trfase"/>
</dbReference>
<evidence type="ECO:0000259" key="4">
    <source>
        <dbReference type="Pfam" id="PF00155"/>
    </source>
</evidence>
<dbReference type="InterPro" id="IPR004839">
    <property type="entry name" value="Aminotransferase_I/II_large"/>
</dbReference>
<accession>A0A845DVM3</accession>
<dbReference type="PANTHER" id="PTHR42832">
    <property type="entry name" value="AMINO ACID AMINOTRANSFERASE"/>
    <property type="match status" value="1"/>
</dbReference>
<evidence type="ECO:0000256" key="2">
    <source>
        <dbReference type="ARBA" id="ARBA00022576"/>
    </source>
</evidence>
<reference evidence="5 6" key="1">
    <citation type="submission" date="2019-11" db="EMBL/GenBank/DDBJ databases">
        <title>Genome sequences of 17 halophilic strains isolated from different environments.</title>
        <authorList>
            <person name="Furrow R.E."/>
        </authorList>
    </citation>
    <scope>NUCLEOTIDE SEQUENCE [LARGE SCALE GENOMIC DNA]</scope>
    <source>
        <strain evidence="5 6">22511_23_Filter</strain>
    </source>
</reference>
<dbReference type="GO" id="GO:0008483">
    <property type="term" value="F:transaminase activity"/>
    <property type="evidence" value="ECO:0007669"/>
    <property type="project" value="UniProtKB-KW"/>
</dbReference>
<dbReference type="AlphaFoldDB" id="A0A845DVM3"/>
<keyword evidence="3 5" id="KW-0808">Transferase</keyword>
<dbReference type="NCBIfam" id="NF005977">
    <property type="entry name" value="PRK08068.1"/>
    <property type="match status" value="1"/>
</dbReference>
<dbReference type="Proteomes" id="UP000460949">
    <property type="component" value="Unassembled WGS sequence"/>
</dbReference>
<organism evidence="5 6">
    <name type="scientific">Halobacillus litoralis</name>
    <dbReference type="NCBI Taxonomy" id="45668"/>
    <lineage>
        <taxon>Bacteria</taxon>
        <taxon>Bacillati</taxon>
        <taxon>Bacillota</taxon>
        <taxon>Bacilli</taxon>
        <taxon>Bacillales</taxon>
        <taxon>Bacillaceae</taxon>
        <taxon>Halobacillus</taxon>
    </lineage>
</organism>
<comment type="cofactor">
    <cofactor evidence="1">
        <name>pyridoxal 5'-phosphate</name>
        <dbReference type="ChEBI" id="CHEBI:597326"/>
    </cofactor>
</comment>
<dbReference type="Gene3D" id="3.90.1150.10">
    <property type="entry name" value="Aspartate Aminotransferase, domain 1"/>
    <property type="match status" value="1"/>
</dbReference>
<dbReference type="InterPro" id="IPR015421">
    <property type="entry name" value="PyrdxlP-dep_Trfase_major"/>
</dbReference>
<dbReference type="InterPro" id="IPR015422">
    <property type="entry name" value="PyrdxlP-dep_Trfase_small"/>
</dbReference>
<dbReference type="Gene3D" id="3.40.640.10">
    <property type="entry name" value="Type I PLP-dependent aspartate aminotransferase-like (Major domain)"/>
    <property type="match status" value="1"/>
</dbReference>
<feature type="domain" description="Aminotransferase class I/classII large" evidence="4">
    <location>
        <begin position="35"/>
        <end position="383"/>
    </location>
</feature>
<protein>
    <submittedName>
        <fullName evidence="5">Aminotransferase class I/II-fold pyridoxal phosphate-dependent enzyme</fullName>
    </submittedName>
</protein>